<evidence type="ECO:0000313" key="3">
    <source>
        <dbReference type="Proteomes" id="UP000245207"/>
    </source>
</evidence>
<feature type="region of interest" description="Disordered" evidence="1">
    <location>
        <begin position="559"/>
        <end position="601"/>
    </location>
</feature>
<dbReference type="PANTHER" id="PTHR35764">
    <property type="entry name" value="PROTEIN SHORTAGE IN CHIASMATA 1"/>
    <property type="match status" value="1"/>
</dbReference>
<dbReference type="OrthoDB" id="2018152at2759"/>
<reference evidence="2 3" key="1">
    <citation type="journal article" date="2018" name="Mol. Plant">
        <title>The genome of Artemisia annua provides insight into the evolution of Asteraceae family and artemisinin biosynthesis.</title>
        <authorList>
            <person name="Shen Q."/>
            <person name="Zhang L."/>
            <person name="Liao Z."/>
            <person name="Wang S."/>
            <person name="Yan T."/>
            <person name="Shi P."/>
            <person name="Liu M."/>
            <person name="Fu X."/>
            <person name="Pan Q."/>
            <person name="Wang Y."/>
            <person name="Lv Z."/>
            <person name="Lu X."/>
            <person name="Zhang F."/>
            <person name="Jiang W."/>
            <person name="Ma Y."/>
            <person name="Chen M."/>
            <person name="Hao X."/>
            <person name="Li L."/>
            <person name="Tang Y."/>
            <person name="Lv G."/>
            <person name="Zhou Y."/>
            <person name="Sun X."/>
            <person name="Brodelius P.E."/>
            <person name="Rose J.K.C."/>
            <person name="Tang K."/>
        </authorList>
    </citation>
    <scope>NUCLEOTIDE SEQUENCE [LARGE SCALE GENOMIC DNA]</scope>
    <source>
        <strain evidence="3">cv. Huhao1</strain>
        <tissue evidence="2">Leaf</tissue>
    </source>
</reference>
<dbReference type="EMBL" id="PKPP01000824">
    <property type="protein sequence ID" value="PWA88323.1"/>
    <property type="molecule type" value="Genomic_DNA"/>
</dbReference>
<feature type="compositionally biased region" description="Polar residues" evidence="1">
    <location>
        <begin position="875"/>
        <end position="889"/>
    </location>
</feature>
<dbReference type="PANTHER" id="PTHR35764:SF1">
    <property type="entry name" value="PROTEIN SHORTAGE IN CHIASMATA 1"/>
    <property type="match status" value="1"/>
</dbReference>
<feature type="region of interest" description="Disordered" evidence="1">
    <location>
        <begin position="1151"/>
        <end position="1180"/>
    </location>
</feature>
<feature type="region of interest" description="Disordered" evidence="1">
    <location>
        <begin position="871"/>
        <end position="919"/>
    </location>
</feature>
<evidence type="ECO:0008006" key="4">
    <source>
        <dbReference type="Google" id="ProtNLM"/>
    </source>
</evidence>
<organism evidence="2 3">
    <name type="scientific">Artemisia annua</name>
    <name type="common">Sweet wormwood</name>
    <dbReference type="NCBI Taxonomy" id="35608"/>
    <lineage>
        <taxon>Eukaryota</taxon>
        <taxon>Viridiplantae</taxon>
        <taxon>Streptophyta</taxon>
        <taxon>Embryophyta</taxon>
        <taxon>Tracheophyta</taxon>
        <taxon>Spermatophyta</taxon>
        <taxon>Magnoliopsida</taxon>
        <taxon>eudicotyledons</taxon>
        <taxon>Gunneridae</taxon>
        <taxon>Pentapetalae</taxon>
        <taxon>asterids</taxon>
        <taxon>campanulids</taxon>
        <taxon>Asterales</taxon>
        <taxon>Asteraceae</taxon>
        <taxon>Asteroideae</taxon>
        <taxon>Anthemideae</taxon>
        <taxon>Artemisiinae</taxon>
        <taxon>Artemisia</taxon>
    </lineage>
</organism>
<accession>A0A2U1PRF9</accession>
<gene>
    <name evidence="2" type="ORF">CTI12_AA121840</name>
</gene>
<comment type="caution">
    <text evidence="2">The sequence shown here is derived from an EMBL/GenBank/DDBJ whole genome shotgun (WGS) entry which is preliminary data.</text>
</comment>
<evidence type="ECO:0000313" key="2">
    <source>
        <dbReference type="EMBL" id="PWA88323.1"/>
    </source>
</evidence>
<feature type="compositionally biased region" description="Polar residues" evidence="1">
    <location>
        <begin position="559"/>
        <end position="570"/>
    </location>
</feature>
<evidence type="ECO:0000256" key="1">
    <source>
        <dbReference type="SAM" id="MobiDB-lite"/>
    </source>
</evidence>
<proteinExistence type="predicted"/>
<name>A0A2U1PRF9_ARTAN</name>
<dbReference type="AlphaFoldDB" id="A0A2U1PRF9"/>
<feature type="compositionally biased region" description="Polar residues" evidence="1">
    <location>
        <begin position="580"/>
        <end position="599"/>
    </location>
</feature>
<feature type="region of interest" description="Disordered" evidence="1">
    <location>
        <begin position="1194"/>
        <end position="1221"/>
    </location>
</feature>
<protein>
    <recommendedName>
        <fullName evidence="4">Protein SHORTAGE IN CHIASMATA 1</fullName>
    </recommendedName>
</protein>
<dbReference type="STRING" id="35608.A0A2U1PRF9"/>
<dbReference type="GO" id="GO:0000712">
    <property type="term" value="P:resolution of meiotic recombination intermediates"/>
    <property type="evidence" value="ECO:0007669"/>
    <property type="project" value="TreeGrafter"/>
</dbReference>
<sequence>MLAPPCAPSIGQVKNGAAKRKSMNPPMMVPWSSRAPTSDAFTFDNRSCFDHVAAFRNIADPQLDSFSVNDALGKFFADVLPQRIDVDVSPEVASEEKICDKLDRDDSSKFTMVTFETPELSISLEDSCFLREEKMQFSFEVADTEICPDLHDFSHEVQQLMDIQKSIFSVEDISVEFQEEHKSDFFEDASLSKGQISSNLRTFPLLEVDETSLGINSYVSEDKHIIFESDEHQQWIQKDESTCDASELLISMEFDVLEHLLNHPPVTCHKFEVPCVNFGTEDDIVHAIDSGDGNSSFKLGPFAFEQFEFVDTNTSHFSEVFFNTEIISEVEPVEQMFGDTSLSTFNRLIVTHEIILRDDSFKSLPVPLISDHEKIFSLQVIVDELFMKLKLQPSSTSDGIYLDWHLLEEDISSHNSLKMFENIDTYCIDADMNLCDSQILIMEFVLSDTCSNKQTTKEQAEVLKIEMSENLRVPVCHDRIASSKLNVPCQKMASGEVILDNTVGRSDQCVESMSQFDDLDFFLNPSEATCVKKPKNADKNPGMDYTLPVNSAKNPIEIQDTSHQQQQSLETEFHPRGDLHSTSILKESSKNSEGPSHSTPVDEIKMMNSSEAAHIHAPQEASVMEPKKVNRNTPALPDAIIIVNTQNADTGMIISRRTTYQRILAMEKEGVQVVERDLNLPVDVIVSAAVCLVLYDSKNISKKTNSSDSGSSLLSSCIENIAANILTSLSFAFSSCILIFEGEVRFLSGIMESSDELHAAAASLGIDLQLFCSYSSEISDEIILNCITHAAKSTRGVYPKMPESETLAESFLSKFPSLNPLSAHAILSAVGTLVDFLEMSHKQRVRAVEKYLVSDASIALFSALCRYGEREDSRSGTTDCCSSVSSGHESGNCCPKSDHEKKKRKYTGSPKTNPIPKNNMFQLEKNNDIKWDPPKTDNSHNYWNLETEEVSEDYRMSNRAFDEIYFGENQRSDPRTMLNRSNLTETSFGQRQNVHMPIVDRLGSHAYYNSKGLHEGFKAEVIDIDDDDAVAGDDFSFVHPNKISPGWCSLPTFPTAAEISSDLDSWIPTKDNGHSFSEGFTLHSHTDFMNNSTLLEECSIVDSPLNFSRPPSQERDPCYGRTPLSKAIFSAQPEKGSPWTMDFLNRIKEKSRMRHQSLPNVSSAPCFGSSRNSSKFRKRKSPSILDFYRYQRSSTSQSMEHKGQKVPVQPPSSSKAAEISPFPLQSWTPIDKRAKRKLTFASNGSNSQSKLIWSDKTDQTLRGRL</sequence>
<dbReference type="Proteomes" id="UP000245207">
    <property type="component" value="Unassembled WGS sequence"/>
</dbReference>
<feature type="compositionally biased region" description="Polar residues" evidence="1">
    <location>
        <begin position="909"/>
        <end position="919"/>
    </location>
</feature>
<dbReference type="InterPro" id="IPR038824">
    <property type="entry name" value="SHOC1-like"/>
</dbReference>
<keyword evidence="3" id="KW-1185">Reference proteome</keyword>